<name>A0A0F9R040_9ZZZZ</name>
<gene>
    <name evidence="2" type="ORF">LCGC14_1033160</name>
</gene>
<reference evidence="2" key="1">
    <citation type="journal article" date="2015" name="Nature">
        <title>Complex archaea that bridge the gap between prokaryotes and eukaryotes.</title>
        <authorList>
            <person name="Spang A."/>
            <person name="Saw J.H."/>
            <person name="Jorgensen S.L."/>
            <person name="Zaremba-Niedzwiedzka K."/>
            <person name="Martijn J."/>
            <person name="Lind A.E."/>
            <person name="van Eijk R."/>
            <person name="Schleper C."/>
            <person name="Guy L."/>
            <person name="Ettema T.J."/>
        </authorList>
    </citation>
    <scope>NUCLEOTIDE SEQUENCE</scope>
</reference>
<accession>A0A0F9R040</accession>
<proteinExistence type="predicted"/>
<feature type="domain" description="Large polyvalent protein associated" evidence="1">
    <location>
        <begin position="919"/>
        <end position="1083"/>
    </location>
</feature>
<dbReference type="InterPro" id="IPR040561">
    <property type="entry name" value="LPD38"/>
</dbReference>
<dbReference type="Pfam" id="PF18857">
    <property type="entry name" value="LPD38"/>
    <property type="match status" value="1"/>
</dbReference>
<protein>
    <recommendedName>
        <fullName evidence="1">Large polyvalent protein associated domain-containing protein</fullName>
    </recommendedName>
</protein>
<dbReference type="AlphaFoldDB" id="A0A0F9R040"/>
<evidence type="ECO:0000313" key="2">
    <source>
        <dbReference type="EMBL" id="KKN10778.1"/>
    </source>
</evidence>
<evidence type="ECO:0000259" key="1">
    <source>
        <dbReference type="Pfam" id="PF18857"/>
    </source>
</evidence>
<comment type="caution">
    <text evidence="2">The sequence shown here is derived from an EMBL/GenBank/DDBJ whole genome shotgun (WGS) entry which is preliminary data.</text>
</comment>
<organism evidence="2">
    <name type="scientific">marine sediment metagenome</name>
    <dbReference type="NCBI Taxonomy" id="412755"/>
    <lineage>
        <taxon>unclassified sequences</taxon>
        <taxon>metagenomes</taxon>
        <taxon>ecological metagenomes</taxon>
    </lineage>
</organism>
<sequence length="1270" mass="143625">MGLIPRPVAVRGGLSARARKDIQKDSVEKSEPLDLSIDSLFKIPFTDISLFTPNIIEAELNRVAKFTRREESVENLALRYITGLPIRDEDIQELKDPKDVSVLDIISTTGKIKESVKELIPEVEPPDFDEKMRLPGTEVGKILVNVYREVFAEMADLTGLVIRPSQMFGILPLLNIGFRFVGGRIKDLVGIIKRSGIKKGMTVEKSAEVIKRQMMKESGISQEKIDKEIGKFFSFKDKTGKSNIELSEGGSRFIKAQAESKIAAEQAKKTTVKQAVNFLDKKLIDVSGEVRRKLLNASDAGKHAVIMKDVTRGATGNAARIYNDVKTQIYENGLSRSEVEQLHAVIRARRTIGIARFKDVKNPRGAGADTAMDLMADIEKNPLLFNKLQERANVYFKEMRRNLKRLKDEGLIDESLHENLLKKGDYSKRQFIDKIDPEISSIDRGGNKITVRDSGLQKLKEGSEGLIETDTSLMLQQVIARTEGRIAKNNANKALMKFADDFPDNGIVFLEKPKPLNITELEFFHKNRFTLRGEFAIDEIKAVVRGDKPAHYKAIKDKAAIAFAKKQKGVKVIENVTPSGDYVVVKNTKEGSRIGQRLVELSKKRESIFATKDEELINKWNDEFSRLLGFEEELIRTISGVGGFGDTRLEANRIFKHKLEESIAEASKSFETVSVMIEGKPQQMFMPKEFAAQWVNSAPEVTGALGAAMRWGTGSSILRASATGMNPGFAITNFAMDMSHQFLITSEYSSFFPKAFAQMGRNAALVFKDAITRTGRYIDYANEGGLMPFMTHQGRIGFTPGSIWAKMQTYAGWAGETSEIFGRLMLREQSMLNGKLAQEATWIARNYLDFSQGGSWTKFVDAGVPYLSASVQGTRGIFRAGSEAMKGGIKGEAEFVFKFAQISAASAGLYFGWKFMYPESYKDLSPHDKRNFWNIPTPYKFKDENGADRRYYFKIAKDPGQKVFALLTESLLGKFIDDKDIDFEEQADAFTELIPITFNRLPPIMNAILGYAVNKDFWLNDDIWKGTENIKANREFHITGSQKTNPVFREIGRFSTFGTRETDAELEGLSPERTKFFLQQFFTRGNLWTAIMGNGANVIFNELPESFQDLATEEIIQKQPIIKRFLGVTRPLASERKRFKEIEKIENTKDFAIRQQFEVLSKNVIKGKNNLFELNRFIREQPISNQAKKRLLRKHTINRQVDKIKDNVAFWKRLGGVNDPESRAKIYFEFFNAAGDKVKKELNRDLNRIPGIRSEAFQIELGDLKREKKE</sequence>
<dbReference type="EMBL" id="LAZR01004206">
    <property type="protein sequence ID" value="KKN10778.1"/>
    <property type="molecule type" value="Genomic_DNA"/>
</dbReference>